<reference evidence="1 2" key="1">
    <citation type="submission" date="2014-03" db="EMBL/GenBank/DDBJ databases">
        <title>Genome of Polynucleobacter strain MWH-MoK4.</title>
        <authorList>
            <person name="Hahn M.W."/>
        </authorList>
    </citation>
    <scope>NUCLEOTIDE SEQUENCE [LARGE SCALE GENOMIC DNA]</scope>
    <source>
        <strain evidence="1 2">MWH-MoK4</strain>
    </source>
</reference>
<dbReference type="STRING" id="1835254.CL55_00008060"/>
<gene>
    <name evidence="1" type="ORF">CL55_00008060</name>
</gene>
<name>A0A0E3V0B7_9BURK</name>
<dbReference type="Proteomes" id="UP000061135">
    <property type="component" value="Chromosome"/>
</dbReference>
<dbReference type="InterPro" id="IPR029052">
    <property type="entry name" value="Metallo-depent_PP-like"/>
</dbReference>
<organism evidence="1 2">
    <name type="scientific">Polynucleobacter duraquae</name>
    <dbReference type="NCBI Taxonomy" id="1835254"/>
    <lineage>
        <taxon>Bacteria</taxon>
        <taxon>Pseudomonadati</taxon>
        <taxon>Pseudomonadota</taxon>
        <taxon>Betaproteobacteria</taxon>
        <taxon>Burkholderiales</taxon>
        <taxon>Burkholderiaceae</taxon>
        <taxon>Polynucleobacter</taxon>
    </lineage>
</organism>
<dbReference type="AlphaFoldDB" id="A0A0E3V0B7"/>
<sequence>MKSFKAIRLGLFFLTVTIVGFSTAAIGQTFKFVALGDMPYSLPQDLRRFENLITEINRLKPSFSIFIGDTKSGSSPCSDEHNQIIKSYFSSFKTPLVYSPGDNEWTDCHRILAGAYDPLERLEALRTVFFSTNQSLGKNPIRLQRQADLDPRYSKYVENAYWIKNNFLFVSIHIPGSNNNNEGTESAIKEYQDRNQANLAWIDQAFNLATQRNLNGIIFAYQADMFYKPSQLTSSDSGYRDTLESLISKSEIFNKPVLLIHGDTHRLKIDQPLHRKNQKKVLENVLRLQVMGADQVQAVEVQVNPAQEQPFSFRPIILKENN</sequence>
<dbReference type="SUPFAM" id="SSF56300">
    <property type="entry name" value="Metallo-dependent phosphatases"/>
    <property type="match status" value="1"/>
</dbReference>
<dbReference type="Gene3D" id="3.60.21.10">
    <property type="match status" value="1"/>
</dbReference>
<dbReference type="EMBL" id="CP007501">
    <property type="protein sequence ID" value="AKD25139.1"/>
    <property type="molecule type" value="Genomic_DNA"/>
</dbReference>
<accession>A0A0E3V0B7</accession>
<evidence type="ECO:0008006" key="3">
    <source>
        <dbReference type="Google" id="ProtNLM"/>
    </source>
</evidence>
<protein>
    <recommendedName>
        <fullName evidence="3">Calcineurin-like phosphoesterase domain-containing protein</fullName>
    </recommendedName>
</protein>
<keyword evidence="2" id="KW-1185">Reference proteome</keyword>
<dbReference type="RefSeq" id="WP_052728748.1">
    <property type="nucleotide sequence ID" value="NZ_CP007501.1"/>
</dbReference>
<evidence type="ECO:0000313" key="2">
    <source>
        <dbReference type="Proteomes" id="UP000061135"/>
    </source>
</evidence>
<evidence type="ECO:0000313" key="1">
    <source>
        <dbReference type="EMBL" id="AKD25139.1"/>
    </source>
</evidence>
<proteinExistence type="predicted"/>
<dbReference type="PATRIC" id="fig|576611.7.peg.816"/>
<dbReference type="HOGENOM" id="CLU_046405_1_0_4"/>
<dbReference type="KEGG" id="pdq:CL55_00008060"/>